<proteinExistence type="inferred from homology"/>
<dbReference type="KEGG" id="rpm:RSPPHO_01135"/>
<dbReference type="PRINTS" id="PR00702">
    <property type="entry name" value="ACRIFLAVINRP"/>
</dbReference>
<keyword evidence="11" id="KW-1185">Reference proteome</keyword>
<keyword evidence="7 9" id="KW-1133">Transmembrane helix</keyword>
<dbReference type="GO" id="GO:0015562">
    <property type="term" value="F:efflux transmembrane transporter activity"/>
    <property type="evidence" value="ECO:0007669"/>
    <property type="project" value="InterPro"/>
</dbReference>
<comment type="similarity">
    <text evidence="2 9">Belongs to the resistance-nodulation-cell division (RND) (TC 2.A.6) family.</text>
</comment>
<accession>H6SS82</accession>
<dbReference type="InterPro" id="IPR004764">
    <property type="entry name" value="MdtF-like"/>
</dbReference>
<evidence type="ECO:0000313" key="11">
    <source>
        <dbReference type="Proteomes" id="UP000033220"/>
    </source>
</evidence>
<dbReference type="STRING" id="1150469.RSPPHO_01135"/>
<reference evidence="10 11" key="1">
    <citation type="submission" date="2012-02" db="EMBL/GenBank/DDBJ databases">
        <title>Shotgun genome sequence of Phaeospirillum photometricum DSM 122.</title>
        <authorList>
            <person name="Duquesne K."/>
            <person name="Sturgis J."/>
        </authorList>
    </citation>
    <scope>NUCLEOTIDE SEQUENCE [LARGE SCALE GENOMIC DNA]</scope>
    <source>
        <strain evidence="11">DSM122</strain>
    </source>
</reference>
<keyword evidence="5 9" id="KW-0997">Cell inner membrane</keyword>
<feature type="transmembrane region" description="Helical" evidence="9">
    <location>
        <begin position="42"/>
        <end position="60"/>
    </location>
</feature>
<dbReference type="FunFam" id="3.30.2090.10:FF:000001">
    <property type="entry name" value="Efflux pump membrane transporter"/>
    <property type="match status" value="1"/>
</dbReference>
<dbReference type="SUPFAM" id="SSF82714">
    <property type="entry name" value="Multidrug efflux transporter AcrB TolC docking domain, DN and DC subdomains"/>
    <property type="match status" value="2"/>
</dbReference>
<dbReference type="Pfam" id="PF00873">
    <property type="entry name" value="ACR_tran"/>
    <property type="match status" value="1"/>
</dbReference>
<evidence type="ECO:0000256" key="6">
    <source>
        <dbReference type="ARBA" id="ARBA00022692"/>
    </source>
</evidence>
<keyword evidence="6 9" id="KW-0812">Transmembrane</keyword>
<feature type="transmembrane region" description="Helical" evidence="9">
    <location>
        <begin position="904"/>
        <end position="921"/>
    </location>
</feature>
<feature type="transmembrane region" description="Helical" evidence="9">
    <location>
        <begin position="1040"/>
        <end position="1061"/>
    </location>
</feature>
<evidence type="ECO:0000256" key="4">
    <source>
        <dbReference type="ARBA" id="ARBA00022475"/>
    </source>
</evidence>
<evidence type="ECO:0000256" key="2">
    <source>
        <dbReference type="ARBA" id="ARBA00010942"/>
    </source>
</evidence>
<dbReference type="AlphaFoldDB" id="H6SS82"/>
<dbReference type="PANTHER" id="PTHR32063:SF13">
    <property type="entry name" value="MULTIDRUG EFFLUX PUMP SUBUNIT ACRB-RELATED"/>
    <property type="match status" value="1"/>
</dbReference>
<feature type="transmembrane region" description="Helical" evidence="9">
    <location>
        <begin position="502"/>
        <end position="529"/>
    </location>
</feature>
<evidence type="ECO:0000256" key="9">
    <source>
        <dbReference type="RuleBase" id="RU364070"/>
    </source>
</evidence>
<evidence type="ECO:0000256" key="8">
    <source>
        <dbReference type="ARBA" id="ARBA00023136"/>
    </source>
</evidence>
<organism evidence="10 11">
    <name type="scientific">Pararhodospirillum photometricum DSM 122</name>
    <dbReference type="NCBI Taxonomy" id="1150469"/>
    <lineage>
        <taxon>Bacteria</taxon>
        <taxon>Pseudomonadati</taxon>
        <taxon>Pseudomonadota</taxon>
        <taxon>Alphaproteobacteria</taxon>
        <taxon>Rhodospirillales</taxon>
        <taxon>Rhodospirillaceae</taxon>
        <taxon>Pararhodospirillum</taxon>
    </lineage>
</organism>
<dbReference type="Gene3D" id="1.20.1640.10">
    <property type="entry name" value="Multidrug efflux transporter AcrB transmembrane domain"/>
    <property type="match status" value="2"/>
</dbReference>
<dbReference type="eggNOG" id="COG0841">
    <property type="taxonomic scope" value="Bacteria"/>
</dbReference>
<dbReference type="FunFam" id="1.20.1640.10:FF:000001">
    <property type="entry name" value="Efflux pump membrane transporter"/>
    <property type="match status" value="1"/>
</dbReference>
<dbReference type="EMBL" id="HE663493">
    <property type="protein sequence ID" value="CCG07761.1"/>
    <property type="molecule type" value="Genomic_DNA"/>
</dbReference>
<dbReference type="InterPro" id="IPR001036">
    <property type="entry name" value="Acrflvin-R"/>
</dbReference>
<feature type="transmembrane region" description="Helical" evidence="9">
    <location>
        <begin position="428"/>
        <end position="448"/>
    </location>
</feature>
<dbReference type="Gene3D" id="3.30.70.1430">
    <property type="entry name" value="Multidrug efflux transporter AcrB pore domain"/>
    <property type="match status" value="2"/>
</dbReference>
<feature type="transmembrane region" description="Helical" evidence="9">
    <location>
        <begin position="398"/>
        <end position="422"/>
    </location>
</feature>
<feature type="transmembrane region" description="Helical" evidence="9">
    <location>
        <begin position="372"/>
        <end position="391"/>
    </location>
</feature>
<evidence type="ECO:0000256" key="7">
    <source>
        <dbReference type="ARBA" id="ARBA00022989"/>
    </source>
</evidence>
<sequence length="1071" mass="115202">MTRWWSRACNASSPASPCGWPRRRRPRAEDPAMSRFFIDRPVFAWVIALLIMMAGALAILELPIAQYPKIAPPAVSITASYPGASARTLENTVTQVIEQKLNGIDGLAYLSSTSDSTGNVSITLTFDAGTDPDVAQVQVQNKLQLATPLLPLAVQQQGLTVSKAVKSFLMVVAFVSSDGRLTQYDISDFVASNLQEPISRVDGVGEVTVFGQQHAMRIWLDPTKLNAYGLATTDVVKAIKAQNAEITAGQLGGLPAMPGQQLNATIIAQTQLQSVEEFGAILVRVNPDGSSLRLADVARIELGAQSYDVVSRYNGKPASGLGIKLSADANALDTAQAVRARIEQLKPFFPPGMEVQYPYDTTPFVKLSIEEVVKTLAEAIVLVFLVMYLFLQNFRATLIPTIAVPVVLLGTFGVLAALGFTINTLTMFGMVLAIGLLVDDAIVVVENVERVMHEEKLPPREATRRSMDQITGALVGIGLVLSAVFIPMAFFGGSVGVIYRQFSITLVSAMALSVLVALVLTPALCATLLKPADIEHAHKTGFFGWFNRAFDGGNRVYLGGVRGILGRKKRFFLLFFLLVGGLGLLFSRLPTAFLPEEDQGILFTQIALPPGATTERTLEVIKQVEHHYLETEKDTVNGLFAIAGFSFSGRGQNTGIAFVNLKNWSLREDPDKKVGAVVKRAMRVFSGIRDAMVFAFTPPAVIELGNASGFDFQLLDLGGVGHQALIQARNQLLGMAAQNPIMTAVRPNGLDDTPQFRVSVDRHKASALGLSLDDINTTLSAAWGGSYVNDFIDKGRVKKVYVQADAPYRMLPSDIDRWYVRNDKGLMVPFSAFSDATWVYGSPRLERYNGVSSRAIQGQPVPGRSTGEVMAALEAMAAQLPPGIGYQWSGLSYEERLSGSQAPALYAISILVVFLCLAALYESWSIPFAVMMAVPLGILGAVAAAHLRGLPNDVYFQVGLLTTVGLSAKNAILIVEFARALYDQGMSLAEAAIEAARQRLRPILMTSLAFILGVLPLALADGAGSGSQNAIGVGVMGGMIAATVLGILFVPLFFVAILGLFGRRGHRTKEA</sequence>
<comment type="subcellular location">
    <subcellularLocation>
        <location evidence="1 9">Cell inner membrane</location>
        <topology evidence="1 9">Multi-pass membrane protein</topology>
    </subcellularLocation>
</comment>
<gene>
    <name evidence="10" type="primary">acrB</name>
    <name evidence="10" type="ORF">RSPPHO_01135</name>
</gene>
<dbReference type="FunFam" id="3.30.70.1430:FF:000002">
    <property type="entry name" value="Efflux pump membrane transporter"/>
    <property type="match status" value="1"/>
</dbReference>
<feature type="transmembrane region" description="Helical" evidence="9">
    <location>
        <begin position="571"/>
        <end position="589"/>
    </location>
</feature>
<keyword evidence="8 9" id="KW-0472">Membrane</keyword>
<dbReference type="NCBIfam" id="NF000282">
    <property type="entry name" value="RND_permease_1"/>
    <property type="match status" value="1"/>
</dbReference>
<dbReference type="Proteomes" id="UP000033220">
    <property type="component" value="Chromosome DSM 122"/>
</dbReference>
<dbReference type="PATRIC" id="fig|1150469.3.peg.1287"/>
<evidence type="ECO:0000313" key="10">
    <source>
        <dbReference type="EMBL" id="CCG07761.1"/>
    </source>
</evidence>
<dbReference type="NCBIfam" id="TIGR00915">
    <property type="entry name" value="2A0602"/>
    <property type="match status" value="1"/>
</dbReference>
<dbReference type="HOGENOM" id="CLU_002755_1_1_5"/>
<dbReference type="Gene3D" id="3.30.70.1440">
    <property type="entry name" value="Multidrug efflux transporter AcrB pore domain"/>
    <property type="match status" value="1"/>
</dbReference>
<evidence type="ECO:0000256" key="1">
    <source>
        <dbReference type="ARBA" id="ARBA00004429"/>
    </source>
</evidence>
<dbReference type="InterPro" id="IPR027463">
    <property type="entry name" value="AcrB_DN_DC_subdom"/>
</dbReference>
<dbReference type="Gene3D" id="3.30.2090.10">
    <property type="entry name" value="Multidrug efflux transporter AcrB TolC docking domain, DN and DC subdomains"/>
    <property type="match status" value="2"/>
</dbReference>
<evidence type="ECO:0000256" key="3">
    <source>
        <dbReference type="ARBA" id="ARBA00022448"/>
    </source>
</evidence>
<dbReference type="GO" id="GO:0009636">
    <property type="term" value="P:response to toxic substance"/>
    <property type="evidence" value="ECO:0007669"/>
    <property type="project" value="UniProtKB-ARBA"/>
</dbReference>
<feature type="transmembrane region" description="Helical" evidence="9">
    <location>
        <begin position="469"/>
        <end position="490"/>
    </location>
</feature>
<protein>
    <recommendedName>
        <fullName evidence="9">Efflux pump membrane transporter</fullName>
    </recommendedName>
</protein>
<keyword evidence="4" id="KW-1003">Cell membrane</keyword>
<dbReference type="Gene3D" id="3.30.70.1320">
    <property type="entry name" value="Multidrug efflux transporter AcrB pore domain like"/>
    <property type="match status" value="1"/>
</dbReference>
<feature type="transmembrane region" description="Helical" evidence="9">
    <location>
        <begin position="1003"/>
        <end position="1020"/>
    </location>
</feature>
<dbReference type="SUPFAM" id="SSF82866">
    <property type="entry name" value="Multidrug efflux transporter AcrB transmembrane domain"/>
    <property type="match status" value="2"/>
</dbReference>
<feature type="transmembrane region" description="Helical" evidence="9">
    <location>
        <begin position="928"/>
        <end position="948"/>
    </location>
</feature>
<dbReference type="PANTHER" id="PTHR32063">
    <property type="match status" value="1"/>
</dbReference>
<dbReference type="SUPFAM" id="SSF82693">
    <property type="entry name" value="Multidrug efflux transporter AcrB pore domain, PN1, PN2, PC1 and PC2 subdomains"/>
    <property type="match status" value="4"/>
</dbReference>
<name>H6SS82_PARPM</name>
<dbReference type="GO" id="GO:0005886">
    <property type="term" value="C:plasma membrane"/>
    <property type="evidence" value="ECO:0007669"/>
    <property type="project" value="UniProtKB-SubCell"/>
</dbReference>
<dbReference type="GO" id="GO:0042910">
    <property type="term" value="F:xenobiotic transmembrane transporter activity"/>
    <property type="evidence" value="ECO:0007669"/>
    <property type="project" value="TreeGrafter"/>
</dbReference>
<evidence type="ECO:0000256" key="5">
    <source>
        <dbReference type="ARBA" id="ARBA00022519"/>
    </source>
</evidence>
<feature type="transmembrane region" description="Helical" evidence="9">
    <location>
        <begin position="954"/>
        <end position="982"/>
    </location>
</feature>
<keyword evidence="3 9" id="KW-0813">Transport</keyword>
<dbReference type="FunFam" id="3.30.70.1430:FF:000001">
    <property type="entry name" value="Efflux pump membrane transporter"/>
    <property type="match status" value="1"/>
</dbReference>
<dbReference type="FunFam" id="3.30.2090.10:FF:000002">
    <property type="entry name" value="Efflux pump membrane transporter"/>
    <property type="match status" value="1"/>
</dbReference>